<organism evidence="4 5">
    <name type="scientific">Ilumatobacter fluminis</name>
    <dbReference type="NCBI Taxonomy" id="467091"/>
    <lineage>
        <taxon>Bacteria</taxon>
        <taxon>Bacillati</taxon>
        <taxon>Actinomycetota</taxon>
        <taxon>Acidimicrobiia</taxon>
        <taxon>Acidimicrobiales</taxon>
        <taxon>Ilumatobacteraceae</taxon>
        <taxon>Ilumatobacter</taxon>
    </lineage>
</organism>
<comment type="similarity">
    <text evidence="1">Belongs to the bacterial solute-binding protein 8 family.</text>
</comment>
<proteinExistence type="inferred from homology"/>
<dbReference type="InterPro" id="IPR054828">
    <property type="entry name" value="Vit_B12_bind_prot"/>
</dbReference>
<keyword evidence="2" id="KW-0732">Signal</keyword>
<dbReference type="PANTHER" id="PTHR30535:SF35">
    <property type="entry name" value="PERIPLASMIC BINDING PROTEIN"/>
    <property type="match status" value="1"/>
</dbReference>
<protein>
    <recommendedName>
        <fullName evidence="3">Fe/B12 periplasmic-binding domain-containing protein</fullName>
    </recommendedName>
</protein>
<gene>
    <name evidence="4" type="ORF">BDK89_0300</name>
</gene>
<dbReference type="SUPFAM" id="SSF53807">
    <property type="entry name" value="Helical backbone' metal receptor"/>
    <property type="match status" value="1"/>
</dbReference>
<feature type="domain" description="Fe/B12 periplasmic-binding" evidence="3">
    <location>
        <begin position="3"/>
        <end position="98"/>
    </location>
</feature>
<dbReference type="EMBL" id="SOAU01000001">
    <property type="protein sequence ID" value="TDT14744.1"/>
    <property type="molecule type" value="Genomic_DNA"/>
</dbReference>
<name>A0A4R7HW36_9ACTN</name>
<evidence type="ECO:0000313" key="4">
    <source>
        <dbReference type="EMBL" id="TDT14744.1"/>
    </source>
</evidence>
<dbReference type="Gene3D" id="3.40.50.1980">
    <property type="entry name" value="Nitrogenase molybdenum iron protein domain"/>
    <property type="match status" value="2"/>
</dbReference>
<dbReference type="Pfam" id="PF01497">
    <property type="entry name" value="Peripla_BP_2"/>
    <property type="match status" value="1"/>
</dbReference>
<dbReference type="PANTHER" id="PTHR30535">
    <property type="entry name" value="VITAMIN B12-BINDING PROTEIN"/>
    <property type="match status" value="1"/>
</dbReference>
<dbReference type="AlphaFoldDB" id="A0A4R7HW36"/>
<dbReference type="NCBIfam" id="NF038402">
    <property type="entry name" value="TroA_like"/>
    <property type="match status" value="1"/>
</dbReference>
<evidence type="ECO:0000256" key="2">
    <source>
        <dbReference type="ARBA" id="ARBA00022729"/>
    </source>
</evidence>
<keyword evidence="5" id="KW-1185">Reference proteome</keyword>
<dbReference type="InterPro" id="IPR050902">
    <property type="entry name" value="ABC_Transporter_SBP"/>
</dbReference>
<evidence type="ECO:0000256" key="1">
    <source>
        <dbReference type="ARBA" id="ARBA00008814"/>
    </source>
</evidence>
<dbReference type="Proteomes" id="UP000294558">
    <property type="component" value="Unassembled WGS sequence"/>
</dbReference>
<sequence>MSLVPSATETLTAWGVEPVACTRFCERPDLLHVGGTKNPDIDAIAGLAPDLVVVDREENRREDAEALTAVGLELVVLDVRSLDRLHDELSVLAEAVGVSAPDPVADSYPSLGLRAFVPIWRRPWMTIGGDTFGSSMLRRLGVENVFADATDDYPTLELDAAAALAPDVVLVPSEPYVFTDEHLDELASIARPVRVDGQDLFWWGARTADALDRLHRSLRDAAG</sequence>
<evidence type="ECO:0000313" key="5">
    <source>
        <dbReference type="Proteomes" id="UP000294558"/>
    </source>
</evidence>
<dbReference type="InterPro" id="IPR002491">
    <property type="entry name" value="ABC_transptr_periplasmic_BD"/>
</dbReference>
<accession>A0A4R7HW36</accession>
<reference evidence="4 5" key="1">
    <citation type="submission" date="2019-03" db="EMBL/GenBank/DDBJ databases">
        <title>Sequencing the genomes of 1000 actinobacteria strains.</title>
        <authorList>
            <person name="Klenk H.-P."/>
        </authorList>
    </citation>
    <scope>NUCLEOTIDE SEQUENCE [LARGE SCALE GENOMIC DNA]</scope>
    <source>
        <strain evidence="4 5">DSM 18936</strain>
    </source>
</reference>
<comment type="caution">
    <text evidence="4">The sequence shown here is derived from an EMBL/GenBank/DDBJ whole genome shotgun (WGS) entry which is preliminary data.</text>
</comment>
<evidence type="ECO:0000259" key="3">
    <source>
        <dbReference type="Pfam" id="PF01497"/>
    </source>
</evidence>